<evidence type="ECO:0000313" key="2">
    <source>
        <dbReference type="EMBL" id="SDQ96687.1"/>
    </source>
</evidence>
<keyword evidence="1" id="KW-0472">Membrane</keyword>
<keyword evidence="3" id="KW-1185">Reference proteome</keyword>
<name>A0A1H1F736_9ACTN</name>
<evidence type="ECO:0000313" key="3">
    <source>
        <dbReference type="Proteomes" id="UP000199301"/>
    </source>
</evidence>
<accession>A0A1H1F736</accession>
<evidence type="ECO:0008006" key="4">
    <source>
        <dbReference type="Google" id="ProtNLM"/>
    </source>
</evidence>
<keyword evidence="1" id="KW-0812">Transmembrane</keyword>
<organism evidence="2 3">
    <name type="scientific">Actinopolyspora saharensis</name>
    <dbReference type="NCBI Taxonomy" id="995062"/>
    <lineage>
        <taxon>Bacteria</taxon>
        <taxon>Bacillati</taxon>
        <taxon>Actinomycetota</taxon>
        <taxon>Actinomycetes</taxon>
        <taxon>Actinopolysporales</taxon>
        <taxon>Actinopolysporaceae</taxon>
        <taxon>Actinopolyspora</taxon>
    </lineage>
</organism>
<dbReference type="Pfam" id="PF14029">
    <property type="entry name" value="DUF4244"/>
    <property type="match status" value="1"/>
</dbReference>
<feature type="transmembrane region" description="Helical" evidence="1">
    <location>
        <begin position="6"/>
        <end position="27"/>
    </location>
</feature>
<dbReference type="STRING" id="995062.SAMN04489718_2878"/>
<gene>
    <name evidence="2" type="ORF">SAMN04489718_2878</name>
</gene>
<dbReference type="Proteomes" id="UP000199301">
    <property type="component" value="Unassembled WGS sequence"/>
</dbReference>
<protein>
    <recommendedName>
        <fullName evidence="4">DUF4244 domain-containing protein</fullName>
    </recommendedName>
</protein>
<sequence length="106" mass="11340">MTLLGGVFRAWWCTAVLGTWLFGAGMIRSRGRWRRGPARTRGERGLRTPVLHRVLGGDEGMSTAEYAVGTIAAAAFAGLLYTIVTSDAVTEALTSLLRSALSQELG</sequence>
<dbReference type="InterPro" id="IPR025338">
    <property type="entry name" value="DUF4244"/>
</dbReference>
<proteinExistence type="predicted"/>
<dbReference type="AlphaFoldDB" id="A0A1H1F736"/>
<keyword evidence="1" id="KW-1133">Transmembrane helix</keyword>
<dbReference type="RefSeq" id="WP_245695825.1">
    <property type="nucleotide sequence ID" value="NZ_FNKO01000002.1"/>
</dbReference>
<reference evidence="3" key="1">
    <citation type="submission" date="2016-10" db="EMBL/GenBank/DDBJ databases">
        <authorList>
            <person name="Varghese N."/>
            <person name="Submissions S."/>
        </authorList>
    </citation>
    <scope>NUCLEOTIDE SEQUENCE [LARGE SCALE GENOMIC DNA]</scope>
    <source>
        <strain evidence="3">DSM 45459</strain>
    </source>
</reference>
<evidence type="ECO:0000256" key="1">
    <source>
        <dbReference type="SAM" id="Phobius"/>
    </source>
</evidence>
<dbReference type="EMBL" id="FNKO01000002">
    <property type="protein sequence ID" value="SDQ96687.1"/>
    <property type="molecule type" value="Genomic_DNA"/>
</dbReference>